<protein>
    <submittedName>
        <fullName evidence="1">Uncharacterized protein</fullName>
    </submittedName>
</protein>
<organism evidence="1 2">
    <name type="scientific">Rhodococcus zopfii</name>
    <dbReference type="NCBI Taxonomy" id="43772"/>
    <lineage>
        <taxon>Bacteria</taxon>
        <taxon>Bacillati</taxon>
        <taxon>Actinomycetota</taxon>
        <taxon>Actinomycetes</taxon>
        <taxon>Mycobacteriales</taxon>
        <taxon>Nocardiaceae</taxon>
        <taxon>Rhodococcus</taxon>
    </lineage>
</organism>
<reference evidence="1 2" key="1">
    <citation type="submission" date="2019-10" db="EMBL/GenBank/DDBJ databases">
        <title>Draft Genome Assembly of Rhodococcus zopfii DSM44189.</title>
        <authorList>
            <person name="Sutton J.M."/>
            <person name="Akob D.M."/>
            <person name="Bushman T.J."/>
        </authorList>
    </citation>
    <scope>NUCLEOTIDE SEQUENCE [LARGE SCALE GENOMIC DNA]</scope>
    <source>
        <strain evidence="1 2">DSM 44189</strain>
    </source>
</reference>
<comment type="caution">
    <text evidence="1">The sequence shown here is derived from an EMBL/GenBank/DDBJ whole genome shotgun (WGS) entry which is preliminary data.</text>
</comment>
<name>A0ABU3WTY4_9NOCA</name>
<dbReference type="EMBL" id="WBMO01000001">
    <property type="protein sequence ID" value="MDV2477172.1"/>
    <property type="molecule type" value="Genomic_DNA"/>
</dbReference>
<keyword evidence="2" id="KW-1185">Reference proteome</keyword>
<dbReference type="Proteomes" id="UP001275440">
    <property type="component" value="Unassembled WGS sequence"/>
</dbReference>
<evidence type="ECO:0000313" key="2">
    <source>
        <dbReference type="Proteomes" id="UP001275440"/>
    </source>
</evidence>
<gene>
    <name evidence="1" type="ORF">F8M49_20850</name>
</gene>
<accession>A0ABU3WTY4</accession>
<sequence>MARTPDQIAADEALTEAIQRVWHAYYCDADKGILLEYVVLARSRSFDEVGDALTAHALMPRDGDVPIDLMLGMTEYASTRLRKRIAEDEET</sequence>
<evidence type="ECO:0000313" key="1">
    <source>
        <dbReference type="EMBL" id="MDV2477172.1"/>
    </source>
</evidence>
<proteinExistence type="predicted"/>